<dbReference type="GO" id="GO:0008235">
    <property type="term" value="F:metalloexopeptidase activity"/>
    <property type="evidence" value="ECO:0007669"/>
    <property type="project" value="InterPro"/>
</dbReference>
<dbReference type="InterPro" id="IPR045175">
    <property type="entry name" value="M28_fam"/>
</dbReference>
<dbReference type="PANTHER" id="PTHR12147:SF26">
    <property type="entry name" value="PEPTIDASE M28 DOMAIN-CONTAINING PROTEIN"/>
    <property type="match status" value="1"/>
</dbReference>
<dbReference type="Gene3D" id="3.40.630.10">
    <property type="entry name" value="Zn peptidases"/>
    <property type="match status" value="1"/>
</dbReference>
<dbReference type="InterPro" id="IPR007484">
    <property type="entry name" value="Peptidase_M28"/>
</dbReference>
<protein>
    <recommendedName>
        <fullName evidence="1">Peptidase M28 domain-containing protein</fullName>
    </recommendedName>
</protein>
<dbReference type="AlphaFoldDB" id="A0A075GX92"/>
<dbReference type="Pfam" id="PF04389">
    <property type="entry name" value="Peptidase_M28"/>
    <property type="match status" value="1"/>
</dbReference>
<organism evidence="2">
    <name type="scientific">uncultured marine group II/III euryarchaeote KM3_192_B10</name>
    <dbReference type="NCBI Taxonomy" id="1457963"/>
    <lineage>
        <taxon>Archaea</taxon>
        <taxon>Methanobacteriati</taxon>
        <taxon>Methanobacteriota</taxon>
        <taxon>environmental samples</taxon>
    </lineage>
</organism>
<name>A0A075GX92_9EURY</name>
<dbReference type="GO" id="GO:0006508">
    <property type="term" value="P:proteolysis"/>
    <property type="evidence" value="ECO:0007669"/>
    <property type="project" value="InterPro"/>
</dbReference>
<dbReference type="PROSITE" id="PS51257">
    <property type="entry name" value="PROKAR_LIPOPROTEIN"/>
    <property type="match status" value="1"/>
</dbReference>
<dbReference type="EMBL" id="KF900769">
    <property type="protein sequence ID" value="AIF06418.1"/>
    <property type="molecule type" value="Genomic_DNA"/>
</dbReference>
<sequence length="493" mass="55321">MSEVMRGHLSVYLVAFLLLPALTGCMAKEESDPSSSDLEISPEILSGAQFQYVEFTAKMAMSVHIPYFVLDVESGFVTNNTTLHFNGKDTKSIQMLAPSNLESAYFLVGEVNQDSWEMRATNQSWDEWFNSSEFDSTYSYVKHPVFRTPLSGLSSAEGANHSTGLVDGYSVYEWMEMFTDSNSGYNERWGPLVWRDPAYERAIGFLRNEFASMGMDAQIHRYESSSSPFAVNVCGYKTGTLYPDEWLVLGAHLDIAEVGSGPGGGTHIGAHDNGAGVAMILEAASGLVEFDLRRTLAVCFWSNEENGYYGVDRWIDNIPSEVTITNYLNIDSAGVNFPGDYTLVMDVIPDTDDELGEQWEFIHMTEWLGSNNNDIAQTLRNGRDLYYSEGYAAMKDHDHTHPNTISVHESQRGRSDYVRFADRLDVVSMDFGAITGGYDCYHAPCDTLETMVDWMETDNATGQQNLCESFDMISWWVVNLAFYLDETPIYNED</sequence>
<accession>A0A075GX92</accession>
<feature type="domain" description="Peptidase M28" evidence="1">
    <location>
        <begin position="239"/>
        <end position="459"/>
    </location>
</feature>
<reference evidence="2" key="1">
    <citation type="journal article" date="2014" name="Genome Biol. Evol.">
        <title>Pangenome evidence for extensive interdomain horizontal transfer affecting lineage core and shell genes in uncultured planktonic thaumarchaeota and euryarchaeota.</title>
        <authorList>
            <person name="Deschamps P."/>
            <person name="Zivanovic Y."/>
            <person name="Moreira D."/>
            <person name="Rodriguez-Valera F."/>
            <person name="Lopez-Garcia P."/>
        </authorList>
    </citation>
    <scope>NUCLEOTIDE SEQUENCE</scope>
</reference>
<evidence type="ECO:0000313" key="2">
    <source>
        <dbReference type="EMBL" id="AIF06418.1"/>
    </source>
</evidence>
<dbReference type="SUPFAM" id="SSF53187">
    <property type="entry name" value="Zn-dependent exopeptidases"/>
    <property type="match status" value="1"/>
</dbReference>
<proteinExistence type="predicted"/>
<dbReference type="PANTHER" id="PTHR12147">
    <property type="entry name" value="METALLOPEPTIDASE M28 FAMILY MEMBER"/>
    <property type="match status" value="1"/>
</dbReference>
<evidence type="ECO:0000259" key="1">
    <source>
        <dbReference type="Pfam" id="PF04389"/>
    </source>
</evidence>